<dbReference type="Proteomes" id="UP001234202">
    <property type="component" value="Unassembled WGS sequence"/>
</dbReference>
<gene>
    <name evidence="1" type="ORF">QFC24_005634</name>
</gene>
<organism evidence="1 2">
    <name type="scientific">Naganishia onofrii</name>
    <dbReference type="NCBI Taxonomy" id="1851511"/>
    <lineage>
        <taxon>Eukaryota</taxon>
        <taxon>Fungi</taxon>
        <taxon>Dikarya</taxon>
        <taxon>Basidiomycota</taxon>
        <taxon>Agaricomycotina</taxon>
        <taxon>Tremellomycetes</taxon>
        <taxon>Filobasidiales</taxon>
        <taxon>Filobasidiaceae</taxon>
        <taxon>Naganishia</taxon>
    </lineage>
</organism>
<accession>A0ACC2X7J7</accession>
<evidence type="ECO:0000313" key="2">
    <source>
        <dbReference type="Proteomes" id="UP001234202"/>
    </source>
</evidence>
<evidence type="ECO:0000313" key="1">
    <source>
        <dbReference type="EMBL" id="KAJ9119401.1"/>
    </source>
</evidence>
<proteinExistence type="predicted"/>
<reference evidence="1" key="1">
    <citation type="submission" date="2023-04" db="EMBL/GenBank/DDBJ databases">
        <title>Draft Genome sequencing of Naganishia species isolated from polar environments using Oxford Nanopore Technology.</title>
        <authorList>
            <person name="Leo P."/>
            <person name="Venkateswaran K."/>
        </authorList>
    </citation>
    <scope>NUCLEOTIDE SEQUENCE</scope>
    <source>
        <strain evidence="1">DBVPG 5303</strain>
    </source>
</reference>
<sequence length="496" mass="53529">MSHTTIVSAPGKVLLTGGYLVLDPTYTGLVIATSSRFYSVIRTQPASSQSTGGRIIVKAPQFDNASWEYTVTVENGADVTVQPIECENGKNKFVEIALQKTLALIRALKGPSQADSLIKRGTNLEVVIVGDNDFYSQRQALEALSLPRSMSSLDRLQPFAPQNTTLAAVHKTGLGSSAALITSLVTALLQHFELSPDLDLVHNMAQYVHCLAQGKVGSGFDVCSAVKGSQVYKRFDEQVLRTLMDKTVVTGQEILETVRPSPSWTTQTTPIALPPLVRLVLADVDAGSDTPSFVGKVLKWRKDNPEAAHASWSKLNDHNKAVEQCLRSLSSFAAQDPDSYRMAVKLFIKGEPATFESKFNHISLALHGLRDSMQGLLSQNVRSAMKMMGQANNVPIEPDEQTRLLDACLKISGVIGGAVPGAGGYDAIYLLVVDLEDSPAELLPNSVISEVEAIWQGWKELSVCPLSSRADAGGLKVVQNLEDVKGLKTAVEKAFV</sequence>
<comment type="caution">
    <text evidence="1">The sequence shown here is derived from an EMBL/GenBank/DDBJ whole genome shotgun (WGS) entry which is preliminary data.</text>
</comment>
<name>A0ACC2X7J7_9TREE</name>
<dbReference type="EMBL" id="JASBWV010000024">
    <property type="protein sequence ID" value="KAJ9119401.1"/>
    <property type="molecule type" value="Genomic_DNA"/>
</dbReference>
<protein>
    <submittedName>
        <fullName evidence="1">Uncharacterized protein</fullName>
    </submittedName>
</protein>
<keyword evidence="2" id="KW-1185">Reference proteome</keyword>